<dbReference type="Proteomes" id="UP000321812">
    <property type="component" value="Unassembled WGS sequence"/>
</dbReference>
<dbReference type="GO" id="GO:0009307">
    <property type="term" value="P:DNA restriction-modification system"/>
    <property type="evidence" value="ECO:0007669"/>
    <property type="project" value="UniProtKB-KW"/>
</dbReference>
<dbReference type="InterPro" id="IPR029063">
    <property type="entry name" value="SAM-dependent_MTases_sf"/>
</dbReference>
<proteinExistence type="predicted"/>
<evidence type="ECO:0000256" key="2">
    <source>
        <dbReference type="ARBA" id="ARBA00022603"/>
    </source>
</evidence>
<dbReference type="InterPro" id="IPR031303">
    <property type="entry name" value="C5_meth_CS"/>
</dbReference>
<reference evidence="7 8" key="1">
    <citation type="submission" date="2019-07" db="EMBL/GenBank/DDBJ databases">
        <title>Rapid identification of Enteric Bacteria from Whole Genome Sequences (WGS) using Average Nucleotide Identity (ANI).</title>
        <authorList>
            <person name="Lane C."/>
        </authorList>
    </citation>
    <scope>NUCLEOTIDE SEQUENCE [LARGE SCALE GENOMIC DNA]</scope>
    <source>
        <strain evidence="7 8">D2411</strain>
    </source>
</reference>
<evidence type="ECO:0000256" key="3">
    <source>
        <dbReference type="ARBA" id="ARBA00022679"/>
    </source>
</evidence>
<keyword evidence="3" id="KW-0808">Transferase</keyword>
<dbReference type="GO" id="GO:0003886">
    <property type="term" value="F:DNA (cytosine-5-)-methyltransferase activity"/>
    <property type="evidence" value="ECO:0007669"/>
    <property type="project" value="UniProtKB-EC"/>
</dbReference>
<dbReference type="PANTHER" id="PTHR46098">
    <property type="entry name" value="TRNA (CYTOSINE(38)-C(5))-METHYLTRANSFERASE"/>
    <property type="match status" value="1"/>
</dbReference>
<evidence type="ECO:0000256" key="4">
    <source>
        <dbReference type="ARBA" id="ARBA00022691"/>
    </source>
</evidence>
<dbReference type="Gene3D" id="3.90.120.10">
    <property type="entry name" value="DNA Methylase, subunit A, domain 2"/>
    <property type="match status" value="1"/>
</dbReference>
<accession>A0A562X7V6</accession>
<dbReference type="EC" id="2.1.1.37" evidence="1"/>
<evidence type="ECO:0000313" key="8">
    <source>
        <dbReference type="Proteomes" id="UP000321812"/>
    </source>
</evidence>
<evidence type="ECO:0000313" key="7">
    <source>
        <dbReference type="EMBL" id="TWO18242.1"/>
    </source>
</evidence>
<dbReference type="AlphaFoldDB" id="A0A562X7V6"/>
<comment type="caution">
    <text evidence="7">The sequence shown here is derived from an EMBL/GenBank/DDBJ whole genome shotgun (WGS) entry which is preliminary data.</text>
</comment>
<dbReference type="InterPro" id="IPR050750">
    <property type="entry name" value="C5-MTase"/>
</dbReference>
<comment type="catalytic activity">
    <reaction evidence="6">
        <text>a 2'-deoxycytidine in DNA + S-adenosyl-L-methionine = a 5-methyl-2'-deoxycytidine in DNA + S-adenosyl-L-homocysteine + H(+)</text>
        <dbReference type="Rhea" id="RHEA:13681"/>
        <dbReference type="Rhea" id="RHEA-COMP:11369"/>
        <dbReference type="Rhea" id="RHEA-COMP:11370"/>
        <dbReference type="ChEBI" id="CHEBI:15378"/>
        <dbReference type="ChEBI" id="CHEBI:57856"/>
        <dbReference type="ChEBI" id="CHEBI:59789"/>
        <dbReference type="ChEBI" id="CHEBI:85452"/>
        <dbReference type="ChEBI" id="CHEBI:85454"/>
        <dbReference type="EC" id="2.1.1.37"/>
    </reaction>
</comment>
<dbReference type="Pfam" id="PF00145">
    <property type="entry name" value="DNA_methylase"/>
    <property type="match status" value="1"/>
</dbReference>
<dbReference type="GO" id="GO:0032259">
    <property type="term" value="P:methylation"/>
    <property type="evidence" value="ECO:0007669"/>
    <property type="project" value="UniProtKB-KW"/>
</dbReference>
<name>A0A562X7V6_CAMHY</name>
<keyword evidence="5" id="KW-0680">Restriction system</keyword>
<sequence length="61" mass="6944">MNVPLILSKFGIRKLTPKECFNLQGFPKEFNLPNIADSHLYKQSGNSVCVNVIKRIAQRLN</sequence>
<protein>
    <recommendedName>
        <fullName evidence="1">DNA (cytosine-5-)-methyltransferase</fullName>
        <ecNumber evidence="1">2.1.1.37</ecNumber>
    </recommendedName>
</protein>
<organism evidence="7 8">
    <name type="scientific">Campylobacter hyointestinalis</name>
    <dbReference type="NCBI Taxonomy" id="198"/>
    <lineage>
        <taxon>Bacteria</taxon>
        <taxon>Pseudomonadati</taxon>
        <taxon>Campylobacterota</taxon>
        <taxon>Epsilonproteobacteria</taxon>
        <taxon>Campylobacterales</taxon>
        <taxon>Campylobacteraceae</taxon>
        <taxon>Campylobacter</taxon>
    </lineage>
</organism>
<dbReference type="EMBL" id="VOAP01000029">
    <property type="protein sequence ID" value="TWO18242.1"/>
    <property type="molecule type" value="Genomic_DNA"/>
</dbReference>
<evidence type="ECO:0000256" key="1">
    <source>
        <dbReference type="ARBA" id="ARBA00011975"/>
    </source>
</evidence>
<gene>
    <name evidence="7" type="ORF">YZ82_08505</name>
</gene>
<keyword evidence="4" id="KW-0949">S-adenosyl-L-methionine</keyword>
<dbReference type="InterPro" id="IPR001525">
    <property type="entry name" value="C5_MeTfrase"/>
</dbReference>
<evidence type="ECO:0000256" key="5">
    <source>
        <dbReference type="ARBA" id="ARBA00022747"/>
    </source>
</evidence>
<evidence type="ECO:0000256" key="6">
    <source>
        <dbReference type="ARBA" id="ARBA00047422"/>
    </source>
</evidence>
<dbReference type="PROSITE" id="PS00095">
    <property type="entry name" value="C5_MTASE_2"/>
    <property type="match status" value="1"/>
</dbReference>
<dbReference type="SUPFAM" id="SSF53335">
    <property type="entry name" value="S-adenosyl-L-methionine-dependent methyltransferases"/>
    <property type="match status" value="1"/>
</dbReference>
<dbReference type="PANTHER" id="PTHR46098:SF1">
    <property type="entry name" value="TRNA (CYTOSINE(38)-C(5))-METHYLTRANSFERASE"/>
    <property type="match status" value="1"/>
</dbReference>
<keyword evidence="2" id="KW-0489">Methyltransferase</keyword>